<accession>A0A022WBB7</accession>
<keyword evidence="2" id="KW-0812">Transmembrane</keyword>
<dbReference type="EMBL" id="KK207750">
    <property type="protein sequence ID" value="EZF55451.1"/>
    <property type="molecule type" value="Genomic_DNA"/>
</dbReference>
<evidence type="ECO:0000313" key="3">
    <source>
        <dbReference type="EMBL" id="EZF55451.1"/>
    </source>
</evidence>
<feature type="transmembrane region" description="Helical" evidence="2">
    <location>
        <begin position="33"/>
        <end position="51"/>
    </location>
</feature>
<feature type="region of interest" description="Disordered" evidence="1">
    <location>
        <begin position="125"/>
        <end position="149"/>
    </location>
</feature>
<organism evidence="3">
    <name type="scientific">Trichophyton rubrum CBS 288.86</name>
    <dbReference type="NCBI Taxonomy" id="1215330"/>
    <lineage>
        <taxon>Eukaryota</taxon>
        <taxon>Fungi</taxon>
        <taxon>Dikarya</taxon>
        <taxon>Ascomycota</taxon>
        <taxon>Pezizomycotina</taxon>
        <taxon>Eurotiomycetes</taxon>
        <taxon>Eurotiomycetidae</taxon>
        <taxon>Onygenales</taxon>
        <taxon>Arthrodermataceae</taxon>
        <taxon>Trichophyton</taxon>
    </lineage>
</organism>
<gene>
    <name evidence="3" type="ORF">H103_01986</name>
</gene>
<dbReference type="HOGENOM" id="CLU_1751018_0_0_1"/>
<keyword evidence="2" id="KW-1133">Transmembrane helix</keyword>
<proteinExistence type="predicted"/>
<sequence length="149" mass="15843">MVVTSRSHSRSGDHRRLLLSAWPAGGPALPQPALLALCFLCFCSAYCFLLSSESLSRQRWLQAGLGGEKPSASGASQGTLAANLTANQQLSTVDQPFLPALSLSFPLFSLLLLLLLDSRLARQPVESPKTAKKGQNAVGKKPAKDVDGR</sequence>
<protein>
    <submittedName>
        <fullName evidence="3">Uncharacterized protein</fullName>
    </submittedName>
</protein>
<evidence type="ECO:0000256" key="2">
    <source>
        <dbReference type="SAM" id="Phobius"/>
    </source>
</evidence>
<evidence type="ECO:0000256" key="1">
    <source>
        <dbReference type="SAM" id="MobiDB-lite"/>
    </source>
</evidence>
<dbReference type="Proteomes" id="UP000023758">
    <property type="component" value="Unassembled WGS sequence"/>
</dbReference>
<reference evidence="3" key="1">
    <citation type="submission" date="2014-02" db="EMBL/GenBank/DDBJ databases">
        <title>The Genome Sequence of Trichophyton rubrum (morphotype fischeri) CBS 288.86.</title>
        <authorList>
            <consortium name="The Broad Institute Genomics Platform"/>
            <person name="Cuomo C.A."/>
            <person name="White T.C."/>
            <person name="Graser Y."/>
            <person name="Martinez-Rossi N."/>
            <person name="Heitman J."/>
            <person name="Young S.K."/>
            <person name="Zeng Q."/>
            <person name="Gargeya S."/>
            <person name="Abouelleil A."/>
            <person name="Alvarado L."/>
            <person name="Chapman S.B."/>
            <person name="Gainer-Dewar J."/>
            <person name="Goldberg J."/>
            <person name="Griggs A."/>
            <person name="Gujja S."/>
            <person name="Hansen M."/>
            <person name="Howarth C."/>
            <person name="Imamovic A."/>
            <person name="Larimer J."/>
            <person name="Martinez D."/>
            <person name="Murphy C."/>
            <person name="Pearson M.D."/>
            <person name="Persinoti G."/>
            <person name="Poon T."/>
            <person name="Priest M."/>
            <person name="Roberts A.D."/>
            <person name="Saif S."/>
            <person name="Shea T.D."/>
            <person name="Sykes S.N."/>
            <person name="Wortman J."/>
            <person name="Nusbaum C."/>
            <person name="Birren B."/>
        </authorList>
    </citation>
    <scope>NUCLEOTIDE SEQUENCE [LARGE SCALE GENOMIC DNA]</scope>
    <source>
        <strain evidence="3">CBS 288.86</strain>
    </source>
</reference>
<dbReference type="AlphaFoldDB" id="A0A022WBB7"/>
<keyword evidence="2" id="KW-0472">Membrane</keyword>
<name>A0A022WBB7_TRIRU</name>